<evidence type="ECO:0000313" key="3">
    <source>
        <dbReference type="EMBL" id="MBC5991688.1"/>
    </source>
</evidence>
<feature type="compositionally biased region" description="Basic and acidic residues" evidence="1">
    <location>
        <begin position="56"/>
        <end position="68"/>
    </location>
</feature>
<evidence type="ECO:0008006" key="5">
    <source>
        <dbReference type="Google" id="ProtNLM"/>
    </source>
</evidence>
<evidence type="ECO:0000313" key="4">
    <source>
        <dbReference type="Proteomes" id="UP000603640"/>
    </source>
</evidence>
<feature type="chain" id="PRO_5036903898" description="Secreted protein" evidence="2">
    <location>
        <begin position="23"/>
        <end position="79"/>
    </location>
</feature>
<accession>A0A923SHH1</accession>
<dbReference type="EMBL" id="JACRVF010000001">
    <property type="protein sequence ID" value="MBC5991688.1"/>
    <property type="molecule type" value="Genomic_DNA"/>
</dbReference>
<sequence>MATTRLLLILGIALTFSTLTSCKTCPIYSCHVRMVHAHGEEEFRGQPLWKKQNPKVGEKLPKRSKEQPPTRTNKSKNKN</sequence>
<keyword evidence="2" id="KW-0732">Signal</keyword>
<comment type="caution">
    <text evidence="3">The sequence shown here is derived from an EMBL/GenBank/DDBJ whole genome shotgun (WGS) entry which is preliminary data.</text>
</comment>
<organism evidence="3 4">
    <name type="scientific">Pontibacter cellulosilyticus</name>
    <dbReference type="NCBI Taxonomy" id="1720253"/>
    <lineage>
        <taxon>Bacteria</taxon>
        <taxon>Pseudomonadati</taxon>
        <taxon>Bacteroidota</taxon>
        <taxon>Cytophagia</taxon>
        <taxon>Cytophagales</taxon>
        <taxon>Hymenobacteraceae</taxon>
        <taxon>Pontibacter</taxon>
    </lineage>
</organism>
<dbReference type="PROSITE" id="PS51257">
    <property type="entry name" value="PROKAR_LIPOPROTEIN"/>
    <property type="match status" value="1"/>
</dbReference>
<proteinExistence type="predicted"/>
<evidence type="ECO:0000256" key="2">
    <source>
        <dbReference type="SAM" id="SignalP"/>
    </source>
</evidence>
<feature type="signal peptide" evidence="2">
    <location>
        <begin position="1"/>
        <end position="22"/>
    </location>
</feature>
<keyword evidence="4" id="KW-1185">Reference proteome</keyword>
<evidence type="ECO:0000256" key="1">
    <source>
        <dbReference type="SAM" id="MobiDB-lite"/>
    </source>
</evidence>
<name>A0A923SHH1_9BACT</name>
<dbReference type="AlphaFoldDB" id="A0A923SHH1"/>
<protein>
    <recommendedName>
        <fullName evidence="5">Secreted protein</fullName>
    </recommendedName>
</protein>
<feature type="region of interest" description="Disordered" evidence="1">
    <location>
        <begin position="41"/>
        <end position="79"/>
    </location>
</feature>
<dbReference type="RefSeq" id="WP_187065680.1">
    <property type="nucleotide sequence ID" value="NZ_JACRVF010000001.1"/>
</dbReference>
<gene>
    <name evidence="3" type="ORF">H8S84_02430</name>
</gene>
<reference evidence="3" key="1">
    <citation type="submission" date="2020-08" db="EMBL/GenBank/DDBJ databases">
        <title>Pontibacter sp. SD6 16S ribosomal RNA gene Genome sequencing and assembly.</title>
        <authorList>
            <person name="Kang M."/>
        </authorList>
    </citation>
    <scope>NUCLEOTIDE SEQUENCE</scope>
    <source>
        <strain evidence="3">SD6</strain>
    </source>
</reference>
<dbReference type="Proteomes" id="UP000603640">
    <property type="component" value="Unassembled WGS sequence"/>
</dbReference>